<comment type="caution">
    <text evidence="8">The sequence shown here is derived from an EMBL/GenBank/DDBJ whole genome shotgun (WGS) entry which is preliminary data.</text>
</comment>
<comment type="subcellular location">
    <subcellularLocation>
        <location evidence="1">Membrane</location>
        <topology evidence="1">Multi-pass membrane protein</topology>
    </subcellularLocation>
</comment>
<dbReference type="Proteomes" id="UP000449547">
    <property type="component" value="Unassembled WGS sequence"/>
</dbReference>
<proteinExistence type="predicted"/>
<feature type="domain" description="EamA" evidence="7">
    <location>
        <begin position="154"/>
        <end position="221"/>
    </location>
</feature>
<evidence type="ECO:0000256" key="5">
    <source>
        <dbReference type="SAM" id="MobiDB-lite"/>
    </source>
</evidence>
<gene>
    <name evidence="8" type="ORF">DIURU_002812</name>
</gene>
<keyword evidence="9" id="KW-1185">Reference proteome</keyword>
<dbReference type="EMBL" id="SWFT01000090">
    <property type="protein sequence ID" value="KAA8902358.1"/>
    <property type="molecule type" value="Genomic_DNA"/>
</dbReference>
<dbReference type="OMA" id="MYGVYTI"/>
<feature type="transmembrane region" description="Helical" evidence="6">
    <location>
        <begin position="25"/>
        <end position="46"/>
    </location>
</feature>
<evidence type="ECO:0000313" key="8">
    <source>
        <dbReference type="EMBL" id="KAA8902358.1"/>
    </source>
</evidence>
<evidence type="ECO:0000256" key="4">
    <source>
        <dbReference type="ARBA" id="ARBA00023136"/>
    </source>
</evidence>
<reference evidence="8 9" key="1">
    <citation type="submission" date="2019-07" db="EMBL/GenBank/DDBJ databases">
        <title>Genome assembly of two rare yeast pathogens: Diutina rugosa and Trichomonascus ciferrii.</title>
        <authorList>
            <person name="Mixao V."/>
            <person name="Saus E."/>
            <person name="Hansen A."/>
            <person name="Lass-Flor C."/>
            <person name="Gabaldon T."/>
        </authorList>
    </citation>
    <scope>NUCLEOTIDE SEQUENCE [LARGE SCALE GENOMIC DNA]</scope>
    <source>
        <strain evidence="8 9">CBS 613</strain>
    </source>
</reference>
<feature type="transmembrane region" description="Helical" evidence="6">
    <location>
        <begin position="335"/>
        <end position="356"/>
    </location>
</feature>
<evidence type="ECO:0000256" key="3">
    <source>
        <dbReference type="ARBA" id="ARBA00022989"/>
    </source>
</evidence>
<organism evidence="8 9">
    <name type="scientific">Diutina rugosa</name>
    <name type="common">Yeast</name>
    <name type="synonym">Candida rugosa</name>
    <dbReference type="NCBI Taxonomy" id="5481"/>
    <lineage>
        <taxon>Eukaryota</taxon>
        <taxon>Fungi</taxon>
        <taxon>Dikarya</taxon>
        <taxon>Ascomycota</taxon>
        <taxon>Saccharomycotina</taxon>
        <taxon>Pichiomycetes</taxon>
        <taxon>Debaryomycetaceae</taxon>
        <taxon>Diutina</taxon>
    </lineage>
</organism>
<dbReference type="GO" id="GO:0000329">
    <property type="term" value="C:fungal-type vacuole membrane"/>
    <property type="evidence" value="ECO:0007669"/>
    <property type="project" value="TreeGrafter"/>
</dbReference>
<dbReference type="AlphaFoldDB" id="A0A642UQB1"/>
<accession>A0A642UQB1</accession>
<dbReference type="RefSeq" id="XP_034012343.1">
    <property type="nucleotide sequence ID" value="XM_034155505.1"/>
</dbReference>
<feature type="transmembrane region" description="Helical" evidence="6">
    <location>
        <begin position="278"/>
        <end position="298"/>
    </location>
</feature>
<dbReference type="PANTHER" id="PTHR23051">
    <property type="entry name" value="SOLUTE CARRIER FAMILY 35, MEMBER F5"/>
    <property type="match status" value="1"/>
</dbReference>
<feature type="region of interest" description="Disordered" evidence="5">
    <location>
        <begin position="99"/>
        <end position="127"/>
    </location>
</feature>
<keyword evidence="2 6" id="KW-0812">Transmembrane</keyword>
<dbReference type="SUPFAM" id="SSF103481">
    <property type="entry name" value="Multidrug resistance efflux transporter EmrE"/>
    <property type="match status" value="2"/>
</dbReference>
<feature type="transmembrane region" description="Helical" evidence="6">
    <location>
        <begin position="368"/>
        <end position="385"/>
    </location>
</feature>
<sequence>MKTTIVTYIHGLLFRKKDLTSRQRWILGLIDLALVVVLWVLSSFLVNTLADDYDYSKPFFLTYINTSSFALYLIPYLHSEDITIKEFIHDSWSAITKGRRQRTHSRSPSHSVPIRRLSSPEYGSQEEESISENTAVVVKPSATVGFSQTIWLSFQFALLWFSANLVTNASLSYTSVASQTILSSTSSFFTLLIGYLYKVERINRYKLAGILLSFIGVLIVTEVDAQDDTNRHHEPVVILFGNMLALTGAVIYGVYTILLKLKTTISGTTEERELNTHLFFGFVGVFTLFMLWPILILLDLSGFETFELPPTLTIASILLGNTFITFISDFCWCKAVLLTSPLTVTVGLSMTIPLAMVGDWIFKSFAFNWWYMCGACVVTLGFLIINRDEEADFVQEDRD</sequence>
<feature type="transmembrane region" description="Helical" evidence="6">
    <location>
        <begin position="310"/>
        <end position="328"/>
    </location>
</feature>
<evidence type="ECO:0000256" key="1">
    <source>
        <dbReference type="ARBA" id="ARBA00004141"/>
    </source>
</evidence>
<keyword evidence="4 6" id="KW-0472">Membrane</keyword>
<evidence type="ECO:0000256" key="2">
    <source>
        <dbReference type="ARBA" id="ARBA00022692"/>
    </source>
</evidence>
<feature type="transmembrane region" description="Helical" evidence="6">
    <location>
        <begin position="149"/>
        <end position="171"/>
    </location>
</feature>
<evidence type="ECO:0000256" key="6">
    <source>
        <dbReference type="SAM" id="Phobius"/>
    </source>
</evidence>
<name>A0A642UQB1_DIURU</name>
<evidence type="ECO:0000259" key="7">
    <source>
        <dbReference type="Pfam" id="PF00892"/>
    </source>
</evidence>
<dbReference type="Pfam" id="PF00892">
    <property type="entry name" value="EamA"/>
    <property type="match status" value="1"/>
</dbReference>
<dbReference type="InterPro" id="IPR037185">
    <property type="entry name" value="EmrE-like"/>
</dbReference>
<keyword evidence="3 6" id="KW-1133">Transmembrane helix</keyword>
<dbReference type="OrthoDB" id="1436450at2759"/>
<protein>
    <recommendedName>
        <fullName evidence="7">EamA domain-containing protein</fullName>
    </recommendedName>
</protein>
<feature type="transmembrane region" description="Helical" evidence="6">
    <location>
        <begin position="204"/>
        <end position="223"/>
    </location>
</feature>
<evidence type="ECO:0000313" key="9">
    <source>
        <dbReference type="Proteomes" id="UP000449547"/>
    </source>
</evidence>
<feature type="transmembrane region" description="Helical" evidence="6">
    <location>
        <begin position="235"/>
        <end position="258"/>
    </location>
</feature>
<dbReference type="GeneID" id="54781463"/>
<feature type="transmembrane region" description="Helical" evidence="6">
    <location>
        <begin position="58"/>
        <end position="77"/>
    </location>
</feature>
<dbReference type="VEuPathDB" id="FungiDB:DIURU_002812"/>
<dbReference type="PANTHER" id="PTHR23051:SF0">
    <property type="entry name" value="SOLUTE CARRIER FAMILY 35 MEMBER F5"/>
    <property type="match status" value="1"/>
</dbReference>
<feature type="transmembrane region" description="Helical" evidence="6">
    <location>
        <begin position="177"/>
        <end position="197"/>
    </location>
</feature>
<dbReference type="InterPro" id="IPR000620">
    <property type="entry name" value="EamA_dom"/>
</dbReference>